<evidence type="ECO:0000313" key="4">
    <source>
        <dbReference type="Proteomes" id="UP000321595"/>
    </source>
</evidence>
<feature type="region of interest" description="Disordered" evidence="1">
    <location>
        <begin position="22"/>
        <end position="82"/>
    </location>
</feature>
<feature type="region of interest" description="Disordered" evidence="1">
    <location>
        <begin position="115"/>
        <end position="138"/>
    </location>
</feature>
<feature type="compositionally biased region" description="Basic and acidic residues" evidence="1">
    <location>
        <begin position="59"/>
        <end position="74"/>
    </location>
</feature>
<feature type="compositionally biased region" description="Low complexity" evidence="1">
    <location>
        <begin position="38"/>
        <end position="57"/>
    </location>
</feature>
<dbReference type="EMBL" id="CP042467">
    <property type="protein sequence ID" value="QED27837.1"/>
    <property type="molecule type" value="Genomic_DNA"/>
</dbReference>
<sequence>MKLFIPVLMMFALVLGACEKKDDGATVDPPVDEKTAEAEAPAEPAAPEKAAESGASADAKVEVTAEGTKFDPPVKPEQIPDGAWYCDMGTVEYASLEKGDGKCPTCGMMLKQKGAAAPADDGHGHDHDHEGEHDGHTH</sequence>
<dbReference type="OrthoDB" id="5526085at2"/>
<organism evidence="3 4">
    <name type="scientific">Microvenator marinus</name>
    <dbReference type="NCBI Taxonomy" id="2600177"/>
    <lineage>
        <taxon>Bacteria</taxon>
        <taxon>Deltaproteobacteria</taxon>
        <taxon>Bradymonadales</taxon>
        <taxon>Microvenatoraceae</taxon>
        <taxon>Microvenator</taxon>
    </lineage>
</organism>
<evidence type="ECO:0000256" key="2">
    <source>
        <dbReference type="SAM" id="SignalP"/>
    </source>
</evidence>
<protein>
    <submittedName>
        <fullName evidence="3">Uncharacterized protein</fullName>
    </submittedName>
</protein>
<gene>
    <name evidence="3" type="ORF">FRD01_11440</name>
</gene>
<dbReference type="RefSeq" id="WP_146959726.1">
    <property type="nucleotide sequence ID" value="NZ_CP042467.1"/>
</dbReference>
<keyword evidence="4" id="KW-1185">Reference proteome</keyword>
<feature type="compositionally biased region" description="Basic and acidic residues" evidence="1">
    <location>
        <begin position="120"/>
        <end position="138"/>
    </location>
</feature>
<evidence type="ECO:0000256" key="1">
    <source>
        <dbReference type="SAM" id="MobiDB-lite"/>
    </source>
</evidence>
<feature type="signal peptide" evidence="2">
    <location>
        <begin position="1"/>
        <end position="17"/>
    </location>
</feature>
<dbReference type="AlphaFoldDB" id="A0A5B8XRP0"/>
<keyword evidence="2" id="KW-0732">Signal</keyword>
<dbReference type="KEGG" id="bbae:FRD01_11440"/>
<dbReference type="Proteomes" id="UP000321595">
    <property type="component" value="Chromosome"/>
</dbReference>
<proteinExistence type="predicted"/>
<evidence type="ECO:0000313" key="3">
    <source>
        <dbReference type="EMBL" id="QED27837.1"/>
    </source>
</evidence>
<feature type="chain" id="PRO_5022659382" evidence="2">
    <location>
        <begin position="18"/>
        <end position="138"/>
    </location>
</feature>
<accession>A0A5B8XRP0</accession>
<reference evidence="3 4" key="1">
    <citation type="submission" date="2019-08" db="EMBL/GenBank/DDBJ databases">
        <authorList>
            <person name="Liang Q."/>
        </authorList>
    </citation>
    <scope>NUCLEOTIDE SEQUENCE [LARGE SCALE GENOMIC DNA]</scope>
    <source>
        <strain evidence="3 4">V1718</strain>
    </source>
</reference>
<dbReference type="PROSITE" id="PS51257">
    <property type="entry name" value="PROKAR_LIPOPROTEIN"/>
    <property type="match status" value="1"/>
</dbReference>
<name>A0A5B8XRP0_9DELT</name>